<keyword evidence="3" id="KW-1185">Reference proteome</keyword>
<gene>
    <name evidence="2" type="ORF">BJX67DRAFT_383432</name>
</gene>
<feature type="chain" id="PRO_5046106956" evidence="1">
    <location>
        <begin position="20"/>
        <end position="192"/>
    </location>
</feature>
<keyword evidence="1" id="KW-0732">Signal</keyword>
<accession>A0ABR4LJT6</accession>
<dbReference type="EMBL" id="JBFXLQ010000037">
    <property type="protein sequence ID" value="KAL2864804.1"/>
    <property type="molecule type" value="Genomic_DNA"/>
</dbReference>
<feature type="signal peptide" evidence="1">
    <location>
        <begin position="1"/>
        <end position="19"/>
    </location>
</feature>
<proteinExistence type="predicted"/>
<dbReference type="Proteomes" id="UP001610432">
    <property type="component" value="Unassembled WGS sequence"/>
</dbReference>
<evidence type="ECO:0000313" key="3">
    <source>
        <dbReference type="Proteomes" id="UP001610432"/>
    </source>
</evidence>
<reference evidence="2 3" key="1">
    <citation type="submission" date="2024-07" db="EMBL/GenBank/DDBJ databases">
        <title>Section-level genome sequencing and comparative genomics of Aspergillus sections Usti and Cavernicolus.</title>
        <authorList>
            <consortium name="Lawrence Berkeley National Laboratory"/>
            <person name="Nybo J.L."/>
            <person name="Vesth T.C."/>
            <person name="Theobald S."/>
            <person name="Frisvad J.C."/>
            <person name="Larsen T.O."/>
            <person name="Kjaerboelling I."/>
            <person name="Rothschild-Mancinelli K."/>
            <person name="Lyhne E.K."/>
            <person name="Kogle M.E."/>
            <person name="Barry K."/>
            <person name="Clum A."/>
            <person name="Na H."/>
            <person name="Ledsgaard L."/>
            <person name="Lin J."/>
            <person name="Lipzen A."/>
            <person name="Kuo A."/>
            <person name="Riley R."/>
            <person name="Mondo S."/>
            <person name="Labutti K."/>
            <person name="Haridas S."/>
            <person name="Pangalinan J."/>
            <person name="Salamov A.A."/>
            <person name="Simmons B.A."/>
            <person name="Magnuson J.K."/>
            <person name="Chen J."/>
            <person name="Drula E."/>
            <person name="Henrissat B."/>
            <person name="Wiebenga A."/>
            <person name="Lubbers R.J."/>
            <person name="Gomes A.C."/>
            <person name="Macurrencykelacurrency M.R."/>
            <person name="Stajich J."/>
            <person name="Grigoriev I.V."/>
            <person name="Mortensen U.H."/>
            <person name="De Vries R.P."/>
            <person name="Baker S.E."/>
            <person name="Andersen M.R."/>
        </authorList>
    </citation>
    <scope>NUCLEOTIDE SEQUENCE [LARGE SCALE GENOMIC DNA]</scope>
    <source>
        <strain evidence="2 3">CBS 449.75</strain>
    </source>
</reference>
<name>A0ABR4LJT6_9EURO</name>
<evidence type="ECO:0000313" key="2">
    <source>
        <dbReference type="EMBL" id="KAL2864804.1"/>
    </source>
</evidence>
<dbReference type="GeneID" id="98148526"/>
<sequence>MHFPKLIALTSALASVSLSTSTTSSSLPEDCMSIEPLVRDKSTRLIDQFEAIVCKRGCRPSMDQYESWGKEGIVEPLIRAVLRKMEPEIPSSAGARMVELVSTRVAVATKRQCGEVLLQNDNDICRDRGTLDSFAGCLKDKVLPVLLSELERYSFLITESMCEKAARYLEGPDLWENVIPGAFAEYADGCTG</sequence>
<comment type="caution">
    <text evidence="2">The sequence shown here is derived from an EMBL/GenBank/DDBJ whole genome shotgun (WGS) entry which is preliminary data.</text>
</comment>
<dbReference type="RefSeq" id="XP_070883783.1">
    <property type="nucleotide sequence ID" value="XM_071033454.1"/>
</dbReference>
<evidence type="ECO:0000256" key="1">
    <source>
        <dbReference type="SAM" id="SignalP"/>
    </source>
</evidence>
<protein>
    <submittedName>
        <fullName evidence="2">Uncharacterized protein</fullName>
    </submittedName>
</protein>
<organism evidence="2 3">
    <name type="scientific">Aspergillus lucknowensis</name>
    <dbReference type="NCBI Taxonomy" id="176173"/>
    <lineage>
        <taxon>Eukaryota</taxon>
        <taxon>Fungi</taxon>
        <taxon>Dikarya</taxon>
        <taxon>Ascomycota</taxon>
        <taxon>Pezizomycotina</taxon>
        <taxon>Eurotiomycetes</taxon>
        <taxon>Eurotiomycetidae</taxon>
        <taxon>Eurotiales</taxon>
        <taxon>Aspergillaceae</taxon>
        <taxon>Aspergillus</taxon>
        <taxon>Aspergillus subgen. Nidulantes</taxon>
    </lineage>
</organism>